<keyword evidence="3" id="KW-0804">Transcription</keyword>
<dbReference type="SMART" id="SM00421">
    <property type="entry name" value="HTH_LUXR"/>
    <property type="match status" value="1"/>
</dbReference>
<protein>
    <recommendedName>
        <fullName evidence="4">HTH luxR-type domain-containing protein</fullName>
    </recommendedName>
</protein>
<dbReference type="PROSITE" id="PS00622">
    <property type="entry name" value="HTH_LUXR_1"/>
    <property type="match status" value="1"/>
</dbReference>
<dbReference type="GO" id="GO:0006355">
    <property type="term" value="P:regulation of DNA-templated transcription"/>
    <property type="evidence" value="ECO:0007669"/>
    <property type="project" value="InterPro"/>
</dbReference>
<evidence type="ECO:0000256" key="1">
    <source>
        <dbReference type="ARBA" id="ARBA00023015"/>
    </source>
</evidence>
<dbReference type="PROSITE" id="PS50043">
    <property type="entry name" value="HTH_LUXR_2"/>
    <property type="match status" value="1"/>
</dbReference>
<evidence type="ECO:0000256" key="2">
    <source>
        <dbReference type="ARBA" id="ARBA00023125"/>
    </source>
</evidence>
<keyword evidence="6" id="KW-1185">Reference proteome</keyword>
<accession>A0A367UC75</accession>
<comment type="caution">
    <text evidence="5">The sequence shown here is derived from an EMBL/GenBank/DDBJ whole genome shotgun (WGS) entry which is preliminary data.</text>
</comment>
<proteinExistence type="predicted"/>
<dbReference type="PANTHER" id="PTHR44688:SF16">
    <property type="entry name" value="DNA-BINDING TRANSCRIPTIONAL ACTIVATOR DEVR_DOSR"/>
    <property type="match status" value="1"/>
</dbReference>
<evidence type="ECO:0000313" key="6">
    <source>
        <dbReference type="Proteomes" id="UP000252419"/>
    </source>
</evidence>
<keyword evidence="2" id="KW-0238">DNA-binding</keyword>
<sequence length="203" mass="22541">MRSGLTTILGNMNGTLISGAANLDKLVNDVQSNESLDTILYSIDHFESQIGLLTDFHRNSPDVKILTLASDYQAEELFRLFEIGVSGALLDDVSKTTIELALRLISEGEKIYPSNLANVMMERFQYMSSIAMSDSTFENIELSQREQQILGCLASGDSNKRIAIRLNISEATVKVHVKSILRKIKVDNRTQAAIWALCSRSPK</sequence>
<gene>
    <name evidence="5" type="ORF">TH5_14740</name>
</gene>
<reference evidence="5 6" key="1">
    <citation type="submission" date="2014-07" db="EMBL/GenBank/DDBJ databases">
        <title>Draft genome sequence of Thalassospira xianhensis P-4 (MCCC 1A02616).</title>
        <authorList>
            <person name="Lai Q."/>
            <person name="Shao Z."/>
        </authorList>
    </citation>
    <scope>NUCLEOTIDE SEQUENCE [LARGE SCALE GENOMIC DNA]</scope>
    <source>
        <strain evidence="5 6">MCCC 1A02616</strain>
    </source>
</reference>
<dbReference type="InterPro" id="IPR016032">
    <property type="entry name" value="Sig_transdc_resp-reg_C-effctor"/>
</dbReference>
<dbReference type="PANTHER" id="PTHR44688">
    <property type="entry name" value="DNA-BINDING TRANSCRIPTIONAL ACTIVATOR DEVR_DOSR"/>
    <property type="match status" value="1"/>
</dbReference>
<dbReference type="EMBL" id="JPWA01000017">
    <property type="protein sequence ID" value="RCK05293.1"/>
    <property type="molecule type" value="Genomic_DNA"/>
</dbReference>
<evidence type="ECO:0000259" key="4">
    <source>
        <dbReference type="PROSITE" id="PS50043"/>
    </source>
</evidence>
<keyword evidence="1" id="KW-0805">Transcription regulation</keyword>
<evidence type="ECO:0000256" key="3">
    <source>
        <dbReference type="ARBA" id="ARBA00023163"/>
    </source>
</evidence>
<dbReference type="AlphaFoldDB" id="A0A367UC75"/>
<dbReference type="Pfam" id="PF00196">
    <property type="entry name" value="GerE"/>
    <property type="match status" value="1"/>
</dbReference>
<dbReference type="PRINTS" id="PR00038">
    <property type="entry name" value="HTHLUXR"/>
</dbReference>
<dbReference type="Gene3D" id="3.40.50.2300">
    <property type="match status" value="1"/>
</dbReference>
<dbReference type="GO" id="GO:0003677">
    <property type="term" value="F:DNA binding"/>
    <property type="evidence" value="ECO:0007669"/>
    <property type="project" value="UniProtKB-KW"/>
</dbReference>
<feature type="domain" description="HTH luxR-type" evidence="4">
    <location>
        <begin position="135"/>
        <end position="200"/>
    </location>
</feature>
<dbReference type="SUPFAM" id="SSF46894">
    <property type="entry name" value="C-terminal effector domain of the bipartite response regulators"/>
    <property type="match status" value="1"/>
</dbReference>
<evidence type="ECO:0000313" key="5">
    <source>
        <dbReference type="EMBL" id="RCK05293.1"/>
    </source>
</evidence>
<dbReference type="InterPro" id="IPR000792">
    <property type="entry name" value="Tscrpt_reg_LuxR_C"/>
</dbReference>
<dbReference type="Proteomes" id="UP000252419">
    <property type="component" value="Unassembled WGS sequence"/>
</dbReference>
<name>A0A367UC75_9PROT</name>
<dbReference type="CDD" id="cd06170">
    <property type="entry name" value="LuxR_C_like"/>
    <property type="match status" value="1"/>
</dbReference>
<organism evidence="5 6">
    <name type="scientific">Thalassospira xianhensis MCCC 1A02616</name>
    <dbReference type="NCBI Taxonomy" id="1177929"/>
    <lineage>
        <taxon>Bacteria</taxon>
        <taxon>Pseudomonadati</taxon>
        <taxon>Pseudomonadota</taxon>
        <taxon>Alphaproteobacteria</taxon>
        <taxon>Rhodospirillales</taxon>
        <taxon>Thalassospiraceae</taxon>
        <taxon>Thalassospira</taxon>
    </lineage>
</organism>